<protein>
    <submittedName>
        <fullName evidence="1">Uncharacterized protein</fullName>
    </submittedName>
</protein>
<evidence type="ECO:0000313" key="2">
    <source>
        <dbReference type="Proteomes" id="UP001062846"/>
    </source>
</evidence>
<proteinExistence type="predicted"/>
<evidence type="ECO:0000313" key="1">
    <source>
        <dbReference type="EMBL" id="KAI8548020.1"/>
    </source>
</evidence>
<gene>
    <name evidence="1" type="ORF">RHMOL_Rhmol07G0240100</name>
</gene>
<reference evidence="1" key="1">
    <citation type="submission" date="2022-02" db="EMBL/GenBank/DDBJ databases">
        <title>Plant Genome Project.</title>
        <authorList>
            <person name="Zhang R.-G."/>
        </authorList>
    </citation>
    <scope>NUCLEOTIDE SEQUENCE</scope>
    <source>
        <strain evidence="1">AT1</strain>
    </source>
</reference>
<keyword evidence="2" id="KW-1185">Reference proteome</keyword>
<name>A0ACC0N4C9_RHOML</name>
<sequence>MQPEQTDSHMENRPNKEQLVSWLCGKLECSCFTEDDCKQHDLTPDKRFSIMEEAIEKVKRLANGTDQTPFSSEEYMMYFSCAFFFSSIRFYGSYTGILYEKFIAALQDNIFGVILPTLDGKEDVPLLMEIMDLWSKYKILAHWLLRFFEPLRPFCSITRGANISDVPYKLICDGVFDPMWSRFRGAVMRLINQERTGIMVDRDIIKAAIRLFVEVDDKGKRFYYRNFEQVLLTDIDARYTKLAQEWISDCSFDEYIGQALDCIDMEETRMVYYLPRNTMANVVEVMKFEFLEKQTRSVVELLFRGGPRSR</sequence>
<organism evidence="1 2">
    <name type="scientific">Rhododendron molle</name>
    <name type="common">Chinese azalea</name>
    <name type="synonym">Azalea mollis</name>
    <dbReference type="NCBI Taxonomy" id="49168"/>
    <lineage>
        <taxon>Eukaryota</taxon>
        <taxon>Viridiplantae</taxon>
        <taxon>Streptophyta</taxon>
        <taxon>Embryophyta</taxon>
        <taxon>Tracheophyta</taxon>
        <taxon>Spermatophyta</taxon>
        <taxon>Magnoliopsida</taxon>
        <taxon>eudicotyledons</taxon>
        <taxon>Gunneridae</taxon>
        <taxon>Pentapetalae</taxon>
        <taxon>asterids</taxon>
        <taxon>Ericales</taxon>
        <taxon>Ericaceae</taxon>
        <taxon>Ericoideae</taxon>
        <taxon>Rhodoreae</taxon>
        <taxon>Rhododendron</taxon>
    </lineage>
</organism>
<comment type="caution">
    <text evidence="1">The sequence shown here is derived from an EMBL/GenBank/DDBJ whole genome shotgun (WGS) entry which is preliminary data.</text>
</comment>
<dbReference type="EMBL" id="CM046394">
    <property type="protein sequence ID" value="KAI8548020.1"/>
    <property type="molecule type" value="Genomic_DNA"/>
</dbReference>
<accession>A0ACC0N4C9</accession>
<dbReference type="Proteomes" id="UP001062846">
    <property type="component" value="Chromosome 7"/>
</dbReference>